<feature type="transmembrane region" description="Helical" evidence="20">
    <location>
        <begin position="150"/>
        <end position="170"/>
    </location>
</feature>
<dbReference type="InterPro" id="IPR005467">
    <property type="entry name" value="His_kinase_dom"/>
</dbReference>
<evidence type="ECO:0000256" key="14">
    <source>
        <dbReference type="ARBA" id="ARBA00023012"/>
    </source>
</evidence>
<evidence type="ECO:0000259" key="22">
    <source>
        <dbReference type="PROSITE" id="PS50850"/>
    </source>
</evidence>
<feature type="transmembrane region" description="Helical" evidence="20">
    <location>
        <begin position="260"/>
        <end position="279"/>
    </location>
</feature>
<name>A0A087BRG0_9BIFI</name>
<feature type="transmembrane region" description="Helical" evidence="20">
    <location>
        <begin position="221"/>
        <end position="240"/>
    </location>
</feature>
<comment type="cofactor">
    <cofactor evidence="2">
        <name>[4Fe-4S] cluster</name>
        <dbReference type="ChEBI" id="CHEBI:49883"/>
    </cofactor>
</comment>
<accession>A0A087BRG0</accession>
<sequence>MNSYQLAAAALFPVAGKLADVLGYKRMMLAGTIAFAIGSLLCGLTPQGSLALAWMIVSRVVQGAGLALMFPSAIGILFSHAPQEKRAKYMAMFFAITGGMTAIGPIAGSYLITFFWRAVFFINLPLAIAAVSLIWALTPADGSTGLAAGLASMDWPGAVLVALAMASLIIPLQQGGTVGWTNVRIIGGLLCSVILFLAFGIHESRTTRPIITIGVFRSARFSLSALATLAASMAFIPVMYFVSVYGELALDQNVLHASEFILYFFIGFMVAAQIGARIFDAHGIRRVLLVAGLLSIIGFGRLHAIAGGLDAGVPPVSALTVPLMLSGAGIGKRNRLPHDGRGGTGVPSHRGVLRARRCPPCGGAEPQSCGTAGPQRGAIGRCHGLTPVFGGSLRERPPPDAARCGPSGRDVRRMADPMESADPPGEKARKERAVDEDISAMDAVPGPPSTVPRRSMRGRWNGYLIISTPLIALLIVTSGSAAVSSRIVAACLVAVPSVMFLVSVSPRTRGVSNERFMTSKSGAWGWIFAGLTAASQLAAYCLEHQAMFAQVFLIPELFIAFTYGSAMWLITTMNIGLVAISIAQAWPPTTVTVMNAIAQSGGSILFSAMIGGAIDQIVQVSNHNQHLVTQLLDQQGQIRALSHDEGIMAERQRVAGEVHDTLAQSLASMLALGRTAREEAQSGELENLDAHLSMITMMAQEGLDDARQLVAAGMPTSLRGGRGLHDSVHRTVRRFSEQTGIDATIDCDDDGTLAIGDQQLQVVILRITQESLANIRGHAFAHNVEVTVMRMRDEPEDDRIVVTITDDGAGFDVDAQERERRNGCRAPGHGYGLTDMRRRVDRFGGTLRIDSAPGSGTTVQASLPIRGSNAASDDDGIMRGARSEVATSGTIQVATSNATSGVAIDEVLHGRGSR</sequence>
<organism evidence="23 24">
    <name type="scientific">Bifidobacterium minimum</name>
    <dbReference type="NCBI Taxonomy" id="1693"/>
    <lineage>
        <taxon>Bacteria</taxon>
        <taxon>Bacillati</taxon>
        <taxon>Actinomycetota</taxon>
        <taxon>Actinomycetes</taxon>
        <taxon>Bifidobacteriales</taxon>
        <taxon>Bifidobacteriaceae</taxon>
        <taxon>Bifidobacterium</taxon>
    </lineage>
</organism>
<dbReference type="SMART" id="SM00387">
    <property type="entry name" value="HATPase_c"/>
    <property type="match status" value="1"/>
</dbReference>
<evidence type="ECO:0000256" key="12">
    <source>
        <dbReference type="ARBA" id="ARBA00022989"/>
    </source>
</evidence>
<keyword evidence="13" id="KW-0408">Iron</keyword>
<evidence type="ECO:0000256" key="2">
    <source>
        <dbReference type="ARBA" id="ARBA00001966"/>
    </source>
</evidence>
<dbReference type="SUPFAM" id="SSF103473">
    <property type="entry name" value="MFS general substrate transporter"/>
    <property type="match status" value="2"/>
</dbReference>
<dbReference type="CDD" id="cd16917">
    <property type="entry name" value="HATPase_UhpB-NarQ-NarX-like"/>
    <property type="match status" value="1"/>
</dbReference>
<dbReference type="eggNOG" id="COG0477">
    <property type="taxonomic scope" value="Bacteria"/>
</dbReference>
<dbReference type="Gene3D" id="1.20.5.1930">
    <property type="match status" value="1"/>
</dbReference>
<dbReference type="Pfam" id="PF07690">
    <property type="entry name" value="MFS_1"/>
    <property type="match status" value="1"/>
</dbReference>
<dbReference type="PROSITE" id="PS50850">
    <property type="entry name" value="MFS"/>
    <property type="match status" value="1"/>
</dbReference>
<evidence type="ECO:0000256" key="11">
    <source>
        <dbReference type="ARBA" id="ARBA00022777"/>
    </source>
</evidence>
<dbReference type="Gene3D" id="3.30.565.10">
    <property type="entry name" value="Histidine kinase-like ATPase, C-terminal domain"/>
    <property type="match status" value="1"/>
</dbReference>
<dbReference type="GO" id="GO:0046983">
    <property type="term" value="F:protein dimerization activity"/>
    <property type="evidence" value="ECO:0007669"/>
    <property type="project" value="InterPro"/>
</dbReference>
<dbReference type="InterPro" id="IPR011712">
    <property type="entry name" value="Sig_transdc_His_kin_sub3_dim/P"/>
</dbReference>
<keyword evidence="11" id="KW-0418">Kinase</keyword>
<evidence type="ECO:0000256" key="3">
    <source>
        <dbReference type="ARBA" id="ARBA00004496"/>
    </source>
</evidence>
<feature type="transmembrane region" description="Helical" evidence="20">
    <location>
        <begin position="548"/>
        <end position="570"/>
    </location>
</feature>
<dbReference type="eggNOG" id="COG4585">
    <property type="taxonomic scope" value="Bacteria"/>
</dbReference>
<dbReference type="InterPro" id="IPR011701">
    <property type="entry name" value="MFS"/>
</dbReference>
<keyword evidence="9 20" id="KW-0812">Transmembrane</keyword>
<keyword evidence="7" id="KW-0004">4Fe-4S</keyword>
<evidence type="ECO:0000259" key="21">
    <source>
        <dbReference type="PROSITE" id="PS50109"/>
    </source>
</evidence>
<dbReference type="EC" id="2.7.13.3" evidence="5"/>
<evidence type="ECO:0000256" key="18">
    <source>
        <dbReference type="ARBA" id="ARBA00030800"/>
    </source>
</evidence>
<comment type="caution">
    <text evidence="23">The sequence shown here is derived from an EMBL/GenBank/DDBJ whole genome shotgun (WGS) entry which is preliminary data.</text>
</comment>
<proteinExistence type="predicted"/>
<feature type="transmembrane region" description="Helical" evidence="20">
    <location>
        <begin position="27"/>
        <end position="46"/>
    </location>
</feature>
<dbReference type="InterPro" id="IPR036890">
    <property type="entry name" value="HATPase_C_sf"/>
</dbReference>
<keyword evidence="10" id="KW-0479">Metal-binding</keyword>
<dbReference type="GO" id="GO:0000155">
    <property type="term" value="F:phosphorelay sensor kinase activity"/>
    <property type="evidence" value="ECO:0007669"/>
    <property type="project" value="InterPro"/>
</dbReference>
<dbReference type="STRING" id="1693.BMIN_1045"/>
<dbReference type="Gene3D" id="1.20.1720.10">
    <property type="entry name" value="Multidrug resistance protein D"/>
    <property type="match status" value="1"/>
</dbReference>
<dbReference type="AlphaFoldDB" id="A0A087BRG0"/>
<keyword evidence="23" id="KW-0808">Transferase</keyword>
<feature type="transmembrane region" description="Helical" evidence="20">
    <location>
        <begin position="487"/>
        <end position="504"/>
    </location>
</feature>
<dbReference type="GO" id="GO:0051539">
    <property type="term" value="F:4 iron, 4 sulfur cluster binding"/>
    <property type="evidence" value="ECO:0007669"/>
    <property type="project" value="UniProtKB-KW"/>
</dbReference>
<dbReference type="CDD" id="cd17321">
    <property type="entry name" value="MFS_MMR_MDR_like"/>
    <property type="match status" value="1"/>
</dbReference>
<evidence type="ECO:0000256" key="8">
    <source>
        <dbReference type="ARBA" id="ARBA00022490"/>
    </source>
</evidence>
<dbReference type="InterPro" id="IPR020846">
    <property type="entry name" value="MFS_dom"/>
</dbReference>
<keyword evidence="15" id="KW-0411">Iron-sulfur</keyword>
<keyword evidence="8" id="KW-0963">Cytoplasm</keyword>
<feature type="transmembrane region" description="Helical" evidence="20">
    <location>
        <begin position="118"/>
        <end position="138"/>
    </location>
</feature>
<evidence type="ECO:0000256" key="1">
    <source>
        <dbReference type="ARBA" id="ARBA00000085"/>
    </source>
</evidence>
<evidence type="ECO:0000256" key="19">
    <source>
        <dbReference type="SAM" id="MobiDB-lite"/>
    </source>
</evidence>
<reference evidence="23 24" key="1">
    <citation type="submission" date="2014-03" db="EMBL/GenBank/DDBJ databases">
        <title>Genomics of Bifidobacteria.</title>
        <authorList>
            <person name="Ventura M."/>
            <person name="Milani C."/>
            <person name="Lugli G.A."/>
        </authorList>
    </citation>
    <scope>NUCLEOTIDE SEQUENCE [LARGE SCALE GENOMIC DNA]</scope>
    <source>
        <strain evidence="23 24">LMG 11592</strain>
    </source>
</reference>
<dbReference type="InterPro" id="IPR003594">
    <property type="entry name" value="HATPase_dom"/>
</dbReference>
<dbReference type="PRINTS" id="PR00344">
    <property type="entry name" value="BCTRLSENSOR"/>
</dbReference>
<feature type="transmembrane region" description="Helical" evidence="20">
    <location>
        <begin position="182"/>
        <end position="201"/>
    </location>
</feature>
<protein>
    <recommendedName>
        <fullName evidence="6">Oxygen sensor histidine kinase NreB</fullName>
        <ecNumber evidence="5">2.7.13.3</ecNumber>
    </recommendedName>
    <alternativeName>
        <fullName evidence="18">Nitrogen regulation protein B</fullName>
    </alternativeName>
</protein>
<feature type="transmembrane region" description="Helical" evidence="20">
    <location>
        <begin position="90"/>
        <end position="112"/>
    </location>
</feature>
<dbReference type="InterPro" id="IPR004358">
    <property type="entry name" value="Sig_transdc_His_kin-like_C"/>
</dbReference>
<dbReference type="Proteomes" id="UP000029014">
    <property type="component" value="Unassembled WGS sequence"/>
</dbReference>
<feature type="transmembrane region" description="Helical" evidence="20">
    <location>
        <begin position="52"/>
        <end position="78"/>
    </location>
</feature>
<comment type="subcellular location">
    <subcellularLocation>
        <location evidence="4">Cell membrane</location>
        <topology evidence="4">Multi-pass membrane protein</topology>
    </subcellularLocation>
    <subcellularLocation>
        <location evidence="3">Cytoplasm</location>
    </subcellularLocation>
</comment>
<evidence type="ECO:0000256" key="6">
    <source>
        <dbReference type="ARBA" id="ARBA00017322"/>
    </source>
</evidence>
<dbReference type="PANTHER" id="PTHR42718">
    <property type="entry name" value="MAJOR FACILITATOR SUPERFAMILY MULTIDRUG TRANSPORTER MFSC"/>
    <property type="match status" value="1"/>
</dbReference>
<keyword evidence="14" id="KW-0902">Two-component regulatory system</keyword>
<comment type="catalytic activity">
    <reaction evidence="1">
        <text>ATP + protein L-histidine = ADP + protein N-phospho-L-histidine.</text>
        <dbReference type="EC" id="2.7.13.3"/>
    </reaction>
</comment>
<feature type="transmembrane region" description="Helical" evidence="20">
    <location>
        <begin position="462"/>
        <end position="481"/>
    </location>
</feature>
<evidence type="ECO:0000313" key="23">
    <source>
        <dbReference type="EMBL" id="KFI73610.1"/>
    </source>
</evidence>
<keyword evidence="12 20" id="KW-1133">Transmembrane helix</keyword>
<evidence type="ECO:0000256" key="10">
    <source>
        <dbReference type="ARBA" id="ARBA00022723"/>
    </source>
</evidence>
<feature type="region of interest" description="Disordered" evidence="19">
    <location>
        <begin position="390"/>
        <end position="429"/>
    </location>
</feature>
<dbReference type="EMBL" id="JGZD01000006">
    <property type="protein sequence ID" value="KFI73610.1"/>
    <property type="molecule type" value="Genomic_DNA"/>
</dbReference>
<evidence type="ECO:0000256" key="5">
    <source>
        <dbReference type="ARBA" id="ARBA00012438"/>
    </source>
</evidence>
<feature type="domain" description="Major facilitator superfamily (MFS) profile" evidence="22">
    <location>
        <begin position="1"/>
        <end position="567"/>
    </location>
</feature>
<evidence type="ECO:0000256" key="16">
    <source>
        <dbReference type="ARBA" id="ARBA00023136"/>
    </source>
</evidence>
<feature type="transmembrane region" description="Helical" evidence="20">
    <location>
        <begin position="286"/>
        <end position="306"/>
    </location>
</feature>
<evidence type="ECO:0000256" key="4">
    <source>
        <dbReference type="ARBA" id="ARBA00004651"/>
    </source>
</evidence>
<dbReference type="InterPro" id="IPR036259">
    <property type="entry name" value="MFS_trans_sf"/>
</dbReference>
<comment type="function">
    <text evidence="17">Member of the two-component regulatory system NreB/NreC involved in the control of dissimilatory nitrate/nitrite reduction in response to oxygen. NreB functions as a direct oxygen sensor histidine kinase which is autophosphorylated, in the absence of oxygen, probably at the conserved histidine residue, and transfers its phosphate group probably to a conserved aspartate residue of NreC. NreB/NreC activates the expression of the nitrate (narGHJI) and nitrite (nir) reductase operons, as well as the putative nitrate transporter gene narT.</text>
</comment>
<feature type="domain" description="Histidine kinase" evidence="21">
    <location>
        <begin position="769"/>
        <end position="867"/>
    </location>
</feature>
<feature type="transmembrane region" description="Helical" evidence="20">
    <location>
        <begin position="524"/>
        <end position="542"/>
    </location>
</feature>
<feature type="transmembrane region" description="Helical" evidence="20">
    <location>
        <begin position="312"/>
        <end position="331"/>
    </location>
</feature>
<dbReference type="GO" id="GO:0046872">
    <property type="term" value="F:metal ion binding"/>
    <property type="evidence" value="ECO:0007669"/>
    <property type="project" value="UniProtKB-KW"/>
</dbReference>
<dbReference type="PROSITE" id="PS50109">
    <property type="entry name" value="HIS_KIN"/>
    <property type="match status" value="1"/>
</dbReference>
<dbReference type="GO" id="GO:0022857">
    <property type="term" value="F:transmembrane transporter activity"/>
    <property type="evidence" value="ECO:0007669"/>
    <property type="project" value="InterPro"/>
</dbReference>
<evidence type="ECO:0000256" key="9">
    <source>
        <dbReference type="ARBA" id="ARBA00022692"/>
    </source>
</evidence>
<dbReference type="Pfam" id="PF07730">
    <property type="entry name" value="HisKA_3"/>
    <property type="match status" value="1"/>
</dbReference>
<evidence type="ECO:0000256" key="15">
    <source>
        <dbReference type="ARBA" id="ARBA00023014"/>
    </source>
</evidence>
<dbReference type="Pfam" id="PF02518">
    <property type="entry name" value="HATPase_c"/>
    <property type="match status" value="1"/>
</dbReference>
<dbReference type="PANTHER" id="PTHR42718:SF49">
    <property type="entry name" value="EXPORT PROTEIN"/>
    <property type="match status" value="1"/>
</dbReference>
<keyword evidence="16 20" id="KW-0472">Membrane</keyword>
<gene>
    <name evidence="23" type="ORF">BMIN_1045</name>
</gene>
<evidence type="ECO:0000256" key="17">
    <source>
        <dbReference type="ARBA" id="ARBA00024827"/>
    </source>
</evidence>
<evidence type="ECO:0000256" key="20">
    <source>
        <dbReference type="SAM" id="Phobius"/>
    </source>
</evidence>
<dbReference type="SUPFAM" id="SSF55874">
    <property type="entry name" value="ATPase domain of HSP90 chaperone/DNA topoisomerase II/histidine kinase"/>
    <property type="match status" value="1"/>
</dbReference>
<evidence type="ECO:0000313" key="24">
    <source>
        <dbReference type="Proteomes" id="UP000029014"/>
    </source>
</evidence>
<dbReference type="GO" id="GO:0005737">
    <property type="term" value="C:cytoplasm"/>
    <property type="evidence" value="ECO:0007669"/>
    <property type="project" value="UniProtKB-SubCell"/>
</dbReference>
<evidence type="ECO:0000256" key="7">
    <source>
        <dbReference type="ARBA" id="ARBA00022485"/>
    </source>
</evidence>
<evidence type="ECO:0000256" key="13">
    <source>
        <dbReference type="ARBA" id="ARBA00023004"/>
    </source>
</evidence>
<keyword evidence="24" id="KW-1185">Reference proteome</keyword>
<dbReference type="GO" id="GO:0005886">
    <property type="term" value="C:plasma membrane"/>
    <property type="evidence" value="ECO:0007669"/>
    <property type="project" value="UniProtKB-SubCell"/>
</dbReference>